<dbReference type="RefSeq" id="WP_213302482.1">
    <property type="nucleotide sequence ID" value="NZ_JAGYVZ010000014.1"/>
</dbReference>
<evidence type="ECO:0000313" key="2">
    <source>
        <dbReference type="Proteomes" id="UP000722625"/>
    </source>
</evidence>
<dbReference type="Proteomes" id="UP000722625">
    <property type="component" value="Unassembled WGS sequence"/>
</dbReference>
<comment type="caution">
    <text evidence="1">The sequence shown here is derived from an EMBL/GenBank/DDBJ whole genome shotgun (WGS) entry which is preliminary data.</text>
</comment>
<keyword evidence="2" id="KW-1185">Reference proteome</keyword>
<sequence length="89" mass="10700">MNNEFTKHEARFNSHYPLHKYELNMKIRKFVYVNNLLLPGDFSTHPYSLYQSESPDRGFEYAVIFLARVKTPDDILREQLEYQIKNLES</sequence>
<proteinExistence type="predicted"/>
<gene>
    <name evidence="1" type="ORF">KHA90_15775</name>
</gene>
<accession>A0ABS5PF03</accession>
<evidence type="ECO:0000313" key="1">
    <source>
        <dbReference type="EMBL" id="MBS7232478.1"/>
    </source>
</evidence>
<name>A0ABS5PF03_9FLAO</name>
<dbReference type="EMBL" id="JAGYVZ010000014">
    <property type="protein sequence ID" value="MBS7232478.1"/>
    <property type="molecule type" value="Genomic_DNA"/>
</dbReference>
<reference evidence="1 2" key="1">
    <citation type="journal article" date="2018" name="Int. J. Syst. Evol. Microbiol.">
        <title>Flavobacterium chryseum sp. nov. and Flavobacterium psychroterrae sp. nov., novel environmental bacteria isolated from Antarctica.</title>
        <authorList>
            <person name="Kralova S."/>
            <person name="Svec P."/>
            <person name="Busse H.J."/>
            <person name="Stankova E."/>
            <person name="Vaczi P."/>
            <person name="Sedlacek I."/>
        </authorList>
    </citation>
    <scope>NUCLEOTIDE SEQUENCE [LARGE SCALE GENOMIC DNA]</scope>
    <source>
        <strain evidence="1 2">CCM 8827</strain>
    </source>
</reference>
<protein>
    <submittedName>
        <fullName evidence="1">Uncharacterized protein</fullName>
    </submittedName>
</protein>
<organism evidence="1 2">
    <name type="scientific">Flavobacterium psychroterrae</name>
    <dbReference type="NCBI Taxonomy" id="2133767"/>
    <lineage>
        <taxon>Bacteria</taxon>
        <taxon>Pseudomonadati</taxon>
        <taxon>Bacteroidota</taxon>
        <taxon>Flavobacteriia</taxon>
        <taxon>Flavobacteriales</taxon>
        <taxon>Flavobacteriaceae</taxon>
        <taxon>Flavobacterium</taxon>
    </lineage>
</organism>